<keyword evidence="6" id="KW-1185">Reference proteome</keyword>
<dbReference type="InterPro" id="IPR027383">
    <property type="entry name" value="Znf_put"/>
</dbReference>
<organism evidence="5 6">
    <name type="scientific">Amycolatopsis pigmentata</name>
    <dbReference type="NCBI Taxonomy" id="450801"/>
    <lineage>
        <taxon>Bacteria</taxon>
        <taxon>Bacillati</taxon>
        <taxon>Actinomycetota</taxon>
        <taxon>Actinomycetes</taxon>
        <taxon>Pseudonocardiales</taxon>
        <taxon>Pseudonocardiaceae</taxon>
        <taxon>Amycolatopsis</taxon>
    </lineage>
</organism>
<dbReference type="RefSeq" id="WP_378262714.1">
    <property type="nucleotide sequence ID" value="NZ_JBHUKR010000004.1"/>
</dbReference>
<reference evidence="6" key="1">
    <citation type="journal article" date="2019" name="Int. J. Syst. Evol. Microbiol.">
        <title>The Global Catalogue of Microorganisms (GCM) 10K type strain sequencing project: providing services to taxonomists for standard genome sequencing and annotation.</title>
        <authorList>
            <consortium name="The Broad Institute Genomics Platform"/>
            <consortium name="The Broad Institute Genome Sequencing Center for Infectious Disease"/>
            <person name="Wu L."/>
            <person name="Ma J."/>
        </authorList>
    </citation>
    <scope>NUCLEOTIDE SEQUENCE [LARGE SCALE GENOMIC DNA]</scope>
    <source>
        <strain evidence="6">CGMCC 4.7645</strain>
    </source>
</reference>
<evidence type="ECO:0000256" key="2">
    <source>
        <dbReference type="ARBA" id="ARBA00023163"/>
    </source>
</evidence>
<keyword evidence="3" id="KW-1133">Transmembrane helix</keyword>
<protein>
    <submittedName>
        <fullName evidence="5">Zf-HC2 domain-containing protein</fullName>
    </submittedName>
</protein>
<name>A0ABW5FQC5_9PSEU</name>
<keyword evidence="1" id="KW-0805">Transcription regulation</keyword>
<dbReference type="Gene3D" id="1.10.10.1320">
    <property type="entry name" value="Anti-sigma factor, zinc-finger domain"/>
    <property type="match status" value="1"/>
</dbReference>
<accession>A0ABW5FQC5</accession>
<evidence type="ECO:0000256" key="3">
    <source>
        <dbReference type="SAM" id="Phobius"/>
    </source>
</evidence>
<evidence type="ECO:0000256" key="1">
    <source>
        <dbReference type="ARBA" id="ARBA00023015"/>
    </source>
</evidence>
<keyword evidence="3" id="KW-0472">Membrane</keyword>
<evidence type="ECO:0000313" key="5">
    <source>
        <dbReference type="EMBL" id="MFD2416216.1"/>
    </source>
</evidence>
<sequence>MSGPDDPFATYDAAYVLGALSPEDRSAFEHHVKECLNCARAVQDLAGLPGLLSLTNAEEIEAESPPAGLLPAALKRVRRVRRIRTVTTIGVSVAAAAAVAVSVVAPARGGEPGSAMVPLGSFPVQAVAAVAPLSQGSRVDMSCSYHGAGRGADYRLVALRRDGTEAQLATWWADPDRTAKLSIDTSLPSTEIQALEIRTASGLAVLRWSP</sequence>
<keyword evidence="2" id="KW-0804">Transcription</keyword>
<dbReference type="Pfam" id="PF13490">
    <property type="entry name" value="zf-HC2"/>
    <property type="match status" value="1"/>
</dbReference>
<comment type="caution">
    <text evidence="5">The sequence shown here is derived from an EMBL/GenBank/DDBJ whole genome shotgun (WGS) entry which is preliminary data.</text>
</comment>
<dbReference type="InterPro" id="IPR041916">
    <property type="entry name" value="Anti_sigma_zinc_sf"/>
</dbReference>
<feature type="transmembrane region" description="Helical" evidence="3">
    <location>
        <begin position="85"/>
        <end position="107"/>
    </location>
</feature>
<dbReference type="Proteomes" id="UP001597417">
    <property type="component" value="Unassembled WGS sequence"/>
</dbReference>
<proteinExistence type="predicted"/>
<gene>
    <name evidence="5" type="ORF">ACFSXZ_07735</name>
</gene>
<dbReference type="EMBL" id="JBHUKR010000004">
    <property type="protein sequence ID" value="MFD2416216.1"/>
    <property type="molecule type" value="Genomic_DNA"/>
</dbReference>
<evidence type="ECO:0000259" key="4">
    <source>
        <dbReference type="Pfam" id="PF13490"/>
    </source>
</evidence>
<feature type="domain" description="Putative zinc-finger" evidence="4">
    <location>
        <begin position="14"/>
        <end position="39"/>
    </location>
</feature>
<keyword evidence="3" id="KW-0812">Transmembrane</keyword>
<evidence type="ECO:0000313" key="6">
    <source>
        <dbReference type="Proteomes" id="UP001597417"/>
    </source>
</evidence>